<keyword evidence="2" id="KW-0812">Transmembrane</keyword>
<feature type="transmembrane region" description="Helical" evidence="2">
    <location>
        <begin position="73"/>
        <end position="91"/>
    </location>
</feature>
<dbReference type="EMBL" id="DXGD01000038">
    <property type="protein sequence ID" value="HIW98699.1"/>
    <property type="molecule type" value="Genomic_DNA"/>
</dbReference>
<sequence length="213" mass="21436">MTASQAVPRTEVVGRSILVVAALTTAVMAGIAIGQLGGATSQTIINETTSALSLAVFAGLFALLAWRPVSYPGVMELCFGLKLGIALIALGQREADGAWLAIIVNGLIALGLLVAYVLLRCYRAWHRQAFVRDSVRKGSTEKRSAPKGAAAKAPGAKKDAGGGTPPAQAAAKKPVTPPPPEQPGGGAAGQRPPGQDPSAQDPSAQGTAGGPAA</sequence>
<feature type="transmembrane region" description="Helical" evidence="2">
    <location>
        <begin position="48"/>
        <end position="66"/>
    </location>
</feature>
<reference evidence="3" key="1">
    <citation type="journal article" date="2021" name="PeerJ">
        <title>Extensive microbial diversity within the chicken gut microbiome revealed by metagenomics and culture.</title>
        <authorList>
            <person name="Gilroy R."/>
            <person name="Ravi A."/>
            <person name="Getino M."/>
            <person name="Pursley I."/>
            <person name="Horton D.L."/>
            <person name="Alikhan N.F."/>
            <person name="Baker D."/>
            <person name="Gharbi K."/>
            <person name="Hall N."/>
            <person name="Watson M."/>
            <person name="Adriaenssens E.M."/>
            <person name="Foster-Nyarko E."/>
            <person name="Jarju S."/>
            <person name="Secka A."/>
            <person name="Antonio M."/>
            <person name="Oren A."/>
            <person name="Chaudhuri R.R."/>
            <person name="La Ragione R."/>
            <person name="Hildebrand F."/>
            <person name="Pallen M.J."/>
        </authorList>
    </citation>
    <scope>NUCLEOTIDE SEQUENCE</scope>
    <source>
        <strain evidence="3">ChiHejej3B27-3195</strain>
    </source>
</reference>
<feature type="transmembrane region" description="Helical" evidence="2">
    <location>
        <begin position="12"/>
        <end position="36"/>
    </location>
</feature>
<name>A0A9D1RZM7_9MICC</name>
<dbReference type="Proteomes" id="UP000824151">
    <property type="component" value="Unassembled WGS sequence"/>
</dbReference>
<evidence type="ECO:0000313" key="4">
    <source>
        <dbReference type="Proteomes" id="UP000824151"/>
    </source>
</evidence>
<gene>
    <name evidence="3" type="ORF">H9871_01000</name>
</gene>
<feature type="transmembrane region" description="Helical" evidence="2">
    <location>
        <begin position="97"/>
        <end position="119"/>
    </location>
</feature>
<evidence type="ECO:0000256" key="1">
    <source>
        <dbReference type="SAM" id="MobiDB-lite"/>
    </source>
</evidence>
<accession>A0A9D1RZM7</accession>
<feature type="region of interest" description="Disordered" evidence="1">
    <location>
        <begin position="135"/>
        <end position="213"/>
    </location>
</feature>
<protein>
    <submittedName>
        <fullName evidence="3">Uncharacterized protein</fullName>
    </submittedName>
</protein>
<reference evidence="3" key="2">
    <citation type="submission" date="2021-04" db="EMBL/GenBank/DDBJ databases">
        <authorList>
            <person name="Gilroy R."/>
        </authorList>
    </citation>
    <scope>NUCLEOTIDE SEQUENCE</scope>
    <source>
        <strain evidence="3">ChiHejej3B27-3195</strain>
    </source>
</reference>
<dbReference type="AlphaFoldDB" id="A0A9D1RZM7"/>
<organism evidence="3 4">
    <name type="scientific">Candidatus Nesterenkonia stercoripullorum</name>
    <dbReference type="NCBI Taxonomy" id="2838701"/>
    <lineage>
        <taxon>Bacteria</taxon>
        <taxon>Bacillati</taxon>
        <taxon>Actinomycetota</taxon>
        <taxon>Actinomycetes</taxon>
        <taxon>Micrococcales</taxon>
        <taxon>Micrococcaceae</taxon>
        <taxon>Nesterenkonia</taxon>
    </lineage>
</organism>
<evidence type="ECO:0000256" key="2">
    <source>
        <dbReference type="SAM" id="Phobius"/>
    </source>
</evidence>
<proteinExistence type="predicted"/>
<keyword evidence="2" id="KW-0472">Membrane</keyword>
<keyword evidence="2" id="KW-1133">Transmembrane helix</keyword>
<feature type="compositionally biased region" description="Basic and acidic residues" evidence="1">
    <location>
        <begin position="135"/>
        <end position="144"/>
    </location>
</feature>
<evidence type="ECO:0000313" key="3">
    <source>
        <dbReference type="EMBL" id="HIW98699.1"/>
    </source>
</evidence>
<comment type="caution">
    <text evidence="3">The sequence shown here is derived from an EMBL/GenBank/DDBJ whole genome shotgun (WGS) entry which is preliminary data.</text>
</comment>
<feature type="compositionally biased region" description="Low complexity" evidence="1">
    <location>
        <begin position="165"/>
        <end position="174"/>
    </location>
</feature>